<dbReference type="InterPro" id="IPR002453">
    <property type="entry name" value="Beta_tubulin"/>
</dbReference>
<accession>A0A804QGD3</accession>
<keyword evidence="3" id="KW-0547">Nucleotide-binding</keyword>
<keyword evidence="4" id="KW-0460">Magnesium</keyword>
<keyword evidence="2" id="KW-0493">Microtubule</keyword>
<dbReference type="InterPro" id="IPR037103">
    <property type="entry name" value="Tubulin/FtsZ-like_C"/>
</dbReference>
<dbReference type="GO" id="GO:0005525">
    <property type="term" value="F:GTP binding"/>
    <property type="evidence" value="ECO:0007669"/>
    <property type="project" value="UniProtKB-KW"/>
</dbReference>
<evidence type="ECO:0000313" key="8">
    <source>
        <dbReference type="Proteomes" id="UP000007305"/>
    </source>
</evidence>
<dbReference type="GO" id="GO:0005200">
    <property type="term" value="F:structural constituent of cytoskeleton"/>
    <property type="evidence" value="ECO:0007669"/>
    <property type="project" value="InterPro"/>
</dbReference>
<dbReference type="InterPro" id="IPR000217">
    <property type="entry name" value="Tubulin"/>
</dbReference>
<protein>
    <submittedName>
        <fullName evidence="7">Uncharacterized protein</fullName>
    </submittedName>
</protein>
<dbReference type="GO" id="GO:0003924">
    <property type="term" value="F:GTPase activity"/>
    <property type="evidence" value="ECO:0007669"/>
    <property type="project" value="InterPro"/>
</dbReference>
<keyword evidence="8" id="KW-1185">Reference proteome</keyword>
<comment type="similarity">
    <text evidence="1">Belongs to the tubulin family.</text>
</comment>
<reference evidence="7" key="3">
    <citation type="submission" date="2021-05" db="UniProtKB">
        <authorList>
            <consortium name="EnsemblPlants"/>
        </authorList>
    </citation>
    <scope>IDENTIFICATION</scope>
    <source>
        <strain evidence="7">cv. B73</strain>
    </source>
</reference>
<name>A0A804QGD3_MAIZE</name>
<evidence type="ECO:0000256" key="2">
    <source>
        <dbReference type="ARBA" id="ARBA00022701"/>
    </source>
</evidence>
<evidence type="ECO:0000256" key="4">
    <source>
        <dbReference type="ARBA" id="ARBA00022842"/>
    </source>
</evidence>
<evidence type="ECO:0000256" key="1">
    <source>
        <dbReference type="ARBA" id="ARBA00009636"/>
    </source>
</evidence>
<evidence type="ECO:0000256" key="3">
    <source>
        <dbReference type="ARBA" id="ARBA00022741"/>
    </source>
</evidence>
<reference evidence="7" key="2">
    <citation type="submission" date="2019-07" db="EMBL/GenBank/DDBJ databases">
        <authorList>
            <person name="Seetharam A."/>
            <person name="Woodhouse M."/>
            <person name="Cannon E."/>
        </authorList>
    </citation>
    <scope>NUCLEOTIDE SEQUENCE [LARGE SCALE GENOMIC DNA]</scope>
    <source>
        <strain evidence="7">cv. B73</strain>
    </source>
</reference>
<organism evidence="7 8">
    <name type="scientific">Zea mays</name>
    <name type="common">Maize</name>
    <dbReference type="NCBI Taxonomy" id="4577"/>
    <lineage>
        <taxon>Eukaryota</taxon>
        <taxon>Viridiplantae</taxon>
        <taxon>Streptophyta</taxon>
        <taxon>Embryophyta</taxon>
        <taxon>Tracheophyta</taxon>
        <taxon>Spermatophyta</taxon>
        <taxon>Magnoliopsida</taxon>
        <taxon>Liliopsida</taxon>
        <taxon>Poales</taxon>
        <taxon>Poaceae</taxon>
        <taxon>PACMAD clade</taxon>
        <taxon>Panicoideae</taxon>
        <taxon>Andropogonodae</taxon>
        <taxon>Andropogoneae</taxon>
        <taxon>Tripsacinae</taxon>
        <taxon>Zea</taxon>
    </lineage>
</organism>
<dbReference type="PRINTS" id="PR01163">
    <property type="entry name" value="BETATUBULIN"/>
</dbReference>
<dbReference type="Proteomes" id="UP000007305">
    <property type="component" value="Chromosome 8"/>
</dbReference>
<sequence length="188" mass="21038">MVLDNKVLYETTSASVRTSSPCAASVTFSHLISATMSGVTCCLCFSGQLNSDLRRLAVNLTPFPRLHFFMIWDAKNMICVVDPCHGRYLTASAMFCAKMSSREVDEQMLNCGYRMKQCSFLWNTHVQYTNGPSGCGNFLVHSNSINLQSIPLIQPYSRVVLCTLKPNVCGSRKKKILYVYMCRSSDTI</sequence>
<reference evidence="8" key="1">
    <citation type="journal article" date="2009" name="Science">
        <title>The B73 maize genome: complexity, diversity, and dynamics.</title>
        <authorList>
            <person name="Schnable P.S."/>
            <person name="Ware D."/>
            <person name="Fulton R.S."/>
            <person name="Stein J.C."/>
            <person name="Wei F."/>
            <person name="Pasternak S."/>
            <person name="Liang C."/>
            <person name="Zhang J."/>
            <person name="Fulton L."/>
            <person name="Graves T.A."/>
            <person name="Minx P."/>
            <person name="Reily A.D."/>
            <person name="Courtney L."/>
            <person name="Kruchowski S.S."/>
            <person name="Tomlinson C."/>
            <person name="Strong C."/>
            <person name="Delehaunty K."/>
            <person name="Fronick C."/>
            <person name="Courtney B."/>
            <person name="Rock S.M."/>
            <person name="Belter E."/>
            <person name="Du F."/>
            <person name="Kim K."/>
            <person name="Abbott R.M."/>
            <person name="Cotton M."/>
            <person name="Levy A."/>
            <person name="Marchetto P."/>
            <person name="Ochoa K."/>
            <person name="Jackson S.M."/>
            <person name="Gillam B."/>
            <person name="Chen W."/>
            <person name="Yan L."/>
            <person name="Higginbotham J."/>
            <person name="Cardenas M."/>
            <person name="Waligorski J."/>
            <person name="Applebaum E."/>
            <person name="Phelps L."/>
            <person name="Falcone J."/>
            <person name="Kanchi K."/>
            <person name="Thane T."/>
            <person name="Scimone A."/>
            <person name="Thane N."/>
            <person name="Henke J."/>
            <person name="Wang T."/>
            <person name="Ruppert J."/>
            <person name="Shah N."/>
            <person name="Rotter K."/>
            <person name="Hodges J."/>
            <person name="Ingenthron E."/>
            <person name="Cordes M."/>
            <person name="Kohlberg S."/>
            <person name="Sgro J."/>
            <person name="Delgado B."/>
            <person name="Mead K."/>
            <person name="Chinwalla A."/>
            <person name="Leonard S."/>
            <person name="Crouse K."/>
            <person name="Collura K."/>
            <person name="Kudrna D."/>
            <person name="Currie J."/>
            <person name="He R."/>
            <person name="Angelova A."/>
            <person name="Rajasekar S."/>
            <person name="Mueller T."/>
            <person name="Lomeli R."/>
            <person name="Scara G."/>
            <person name="Ko A."/>
            <person name="Delaney K."/>
            <person name="Wissotski M."/>
            <person name="Lopez G."/>
            <person name="Campos D."/>
            <person name="Braidotti M."/>
            <person name="Ashley E."/>
            <person name="Golser W."/>
            <person name="Kim H."/>
            <person name="Lee S."/>
            <person name="Lin J."/>
            <person name="Dujmic Z."/>
            <person name="Kim W."/>
            <person name="Talag J."/>
            <person name="Zuccolo A."/>
            <person name="Fan C."/>
            <person name="Sebastian A."/>
            <person name="Kramer M."/>
            <person name="Spiegel L."/>
            <person name="Nascimento L."/>
            <person name="Zutavern T."/>
            <person name="Miller B."/>
            <person name="Ambroise C."/>
            <person name="Muller S."/>
            <person name="Spooner W."/>
            <person name="Narechania A."/>
            <person name="Ren L."/>
            <person name="Wei S."/>
            <person name="Kumari S."/>
            <person name="Faga B."/>
            <person name="Levy M.J."/>
            <person name="McMahan L."/>
            <person name="Van Buren P."/>
            <person name="Vaughn M.W."/>
            <person name="Ying K."/>
            <person name="Yeh C.-T."/>
            <person name="Emrich S.J."/>
            <person name="Jia Y."/>
            <person name="Kalyanaraman A."/>
            <person name="Hsia A.-P."/>
            <person name="Barbazuk W.B."/>
            <person name="Baucom R.S."/>
            <person name="Brutnell T.P."/>
            <person name="Carpita N.C."/>
            <person name="Chaparro C."/>
            <person name="Chia J.-M."/>
            <person name="Deragon J.-M."/>
            <person name="Estill J.C."/>
            <person name="Fu Y."/>
            <person name="Jeddeloh J.A."/>
            <person name="Han Y."/>
            <person name="Lee H."/>
            <person name="Li P."/>
            <person name="Lisch D.R."/>
            <person name="Liu S."/>
            <person name="Liu Z."/>
            <person name="Nagel D.H."/>
            <person name="McCann M.C."/>
            <person name="SanMiguel P."/>
            <person name="Myers A.M."/>
            <person name="Nettleton D."/>
            <person name="Nguyen J."/>
            <person name="Penning B.W."/>
            <person name="Ponnala L."/>
            <person name="Schneider K.L."/>
            <person name="Schwartz D.C."/>
            <person name="Sharma A."/>
            <person name="Soderlund C."/>
            <person name="Springer N.M."/>
            <person name="Sun Q."/>
            <person name="Wang H."/>
            <person name="Waterman M."/>
            <person name="Westerman R."/>
            <person name="Wolfgruber T.K."/>
            <person name="Yang L."/>
            <person name="Yu Y."/>
            <person name="Zhang L."/>
            <person name="Zhou S."/>
            <person name="Zhu Q."/>
            <person name="Bennetzen J.L."/>
            <person name="Dawe R.K."/>
            <person name="Jiang J."/>
            <person name="Jiang N."/>
            <person name="Presting G.G."/>
            <person name="Wessler S.R."/>
            <person name="Aluru S."/>
            <person name="Martienssen R.A."/>
            <person name="Clifton S.W."/>
            <person name="McCombie W.R."/>
            <person name="Wing R.A."/>
            <person name="Wilson R.K."/>
        </authorList>
    </citation>
    <scope>NUCLEOTIDE SEQUENCE [LARGE SCALE GENOMIC DNA]</scope>
    <source>
        <strain evidence="8">cv. B73</strain>
    </source>
</reference>
<proteinExistence type="inferred from homology"/>
<dbReference type="AlphaFoldDB" id="A0A804QGD3"/>
<dbReference type="EnsemblPlants" id="Zm00001eb333250_T001">
    <property type="protein sequence ID" value="Zm00001eb333250_P001"/>
    <property type="gene ID" value="Zm00001eb333250"/>
</dbReference>
<comment type="function">
    <text evidence="6">Tubulin is the major constituent of microtubules, a cylinder consisting of laterally associated linear protofilaments composed of alpha- and beta-tubulin heterodimers. Microtubules grow by the addition of GTP-tubulin dimers to the microtubule end, where a stabilizing cap forms. Below the cap, tubulin dimers are in GDP-bound state, owing to GTPase activity of alpha-tubulin.</text>
</comment>
<dbReference type="GO" id="GO:0007017">
    <property type="term" value="P:microtubule-based process"/>
    <property type="evidence" value="ECO:0007669"/>
    <property type="project" value="InterPro"/>
</dbReference>
<keyword evidence="5" id="KW-0342">GTP-binding</keyword>
<dbReference type="Gene3D" id="3.30.1330.20">
    <property type="entry name" value="Tubulin/FtsZ, C-terminal domain"/>
    <property type="match status" value="1"/>
</dbReference>
<dbReference type="PANTHER" id="PTHR11588">
    <property type="entry name" value="TUBULIN"/>
    <property type="match status" value="1"/>
</dbReference>
<evidence type="ECO:0000256" key="6">
    <source>
        <dbReference type="ARBA" id="ARBA00034296"/>
    </source>
</evidence>
<evidence type="ECO:0000313" key="7">
    <source>
        <dbReference type="EnsemblPlants" id="Zm00001eb333250_P001"/>
    </source>
</evidence>
<dbReference type="InterPro" id="IPR008280">
    <property type="entry name" value="Tub_FtsZ_C"/>
</dbReference>
<dbReference type="InterPro" id="IPR036525">
    <property type="entry name" value="Tubulin/FtsZ_GTPase_sf"/>
</dbReference>
<dbReference type="SUPFAM" id="SSF55307">
    <property type="entry name" value="Tubulin C-terminal domain-like"/>
    <property type="match status" value="1"/>
</dbReference>
<dbReference type="Gene3D" id="3.40.50.1440">
    <property type="entry name" value="Tubulin/FtsZ, GTPase domain"/>
    <property type="match status" value="1"/>
</dbReference>
<dbReference type="InParanoid" id="A0A804QGD3"/>
<dbReference type="Gramene" id="Zm00001eb333250_T001">
    <property type="protein sequence ID" value="Zm00001eb333250_P001"/>
    <property type="gene ID" value="Zm00001eb333250"/>
</dbReference>
<evidence type="ECO:0000256" key="5">
    <source>
        <dbReference type="ARBA" id="ARBA00023134"/>
    </source>
</evidence>
<dbReference type="GO" id="GO:0005874">
    <property type="term" value="C:microtubule"/>
    <property type="evidence" value="ECO:0007669"/>
    <property type="project" value="UniProtKB-KW"/>
</dbReference>